<evidence type="ECO:0000259" key="6">
    <source>
        <dbReference type="Pfam" id="PF00155"/>
    </source>
</evidence>
<keyword evidence="4" id="KW-0808">Transferase</keyword>
<keyword evidence="8" id="KW-1185">Reference proteome</keyword>
<dbReference type="EMBL" id="MBFT01000433">
    <property type="protein sequence ID" value="PVU91252.1"/>
    <property type="molecule type" value="Genomic_DNA"/>
</dbReference>
<keyword evidence="5" id="KW-0663">Pyridoxal phosphate</keyword>
<evidence type="ECO:0000256" key="2">
    <source>
        <dbReference type="ARBA" id="ARBA00007441"/>
    </source>
</evidence>
<comment type="caution">
    <text evidence="7">The sequence shown here is derived from an EMBL/GenBank/DDBJ whole genome shotgun (WGS) entry which is preliminary data.</text>
</comment>
<dbReference type="Pfam" id="PF00155">
    <property type="entry name" value="Aminotran_1_2"/>
    <property type="match status" value="1"/>
</dbReference>
<feature type="domain" description="Aminotransferase class I/classII large" evidence="6">
    <location>
        <begin position="100"/>
        <end position="470"/>
    </location>
</feature>
<evidence type="ECO:0000256" key="1">
    <source>
        <dbReference type="ARBA" id="ARBA00001933"/>
    </source>
</evidence>
<dbReference type="SUPFAM" id="SSF53383">
    <property type="entry name" value="PLP-dependent transferases"/>
    <property type="match status" value="1"/>
</dbReference>
<dbReference type="PANTHER" id="PTHR42790">
    <property type="entry name" value="AMINOTRANSFERASE"/>
    <property type="match status" value="1"/>
</dbReference>
<organism evidence="7 8">
    <name type="scientific">Furculomyces boomerangus</name>
    <dbReference type="NCBI Taxonomy" id="61424"/>
    <lineage>
        <taxon>Eukaryota</taxon>
        <taxon>Fungi</taxon>
        <taxon>Fungi incertae sedis</taxon>
        <taxon>Zoopagomycota</taxon>
        <taxon>Kickxellomycotina</taxon>
        <taxon>Harpellomycetes</taxon>
        <taxon>Harpellales</taxon>
        <taxon>Harpellaceae</taxon>
        <taxon>Furculomyces</taxon>
    </lineage>
</organism>
<proteinExistence type="inferred from homology"/>
<dbReference type="InterPro" id="IPR015424">
    <property type="entry name" value="PyrdxlP-dep_Trfase"/>
</dbReference>
<dbReference type="STRING" id="61424.A0A2T9YFY4"/>
<dbReference type="InterPro" id="IPR015421">
    <property type="entry name" value="PyrdxlP-dep_Trfase_major"/>
</dbReference>
<dbReference type="GO" id="GO:0008483">
    <property type="term" value="F:transaminase activity"/>
    <property type="evidence" value="ECO:0007669"/>
    <property type="project" value="UniProtKB-KW"/>
</dbReference>
<dbReference type="OrthoDB" id="691673at2759"/>
<dbReference type="InterPro" id="IPR050859">
    <property type="entry name" value="Class-I_PLP-dep_aminotransf"/>
</dbReference>
<comment type="cofactor">
    <cofactor evidence="1">
        <name>pyridoxal 5'-phosphate</name>
        <dbReference type="ChEBI" id="CHEBI:597326"/>
    </cofactor>
</comment>
<comment type="similarity">
    <text evidence="2">Belongs to the class-I pyridoxal-phosphate-dependent aminotransferase family.</text>
</comment>
<sequence>MPSIGESSTGKLPSSKDFTKYLNKKSIIRRPDPNGNISKYGSNSSDMISLGLGHPSPDLFPFSKFGFNLAEYDNETDKIKESTFGEEISIGTKTAENSSVEPMGIVLQYGDGVGLRSLVKFFKEHVDQVHKPKYEDWTTVLTVGSTEGFDKICELFLEIGDSVIIDEFTYINAIITLRGHCANFVTVEKDDEGMIPEALDRVCTNWTGERPLRLIYLIPNGQNPTGTTMGIKRRQDIYQICQKHDLIIAEDDPYCFLQFGGLPVVEPSEETEEYFSKLPGVKGTLPSLMSMDVDGRVLRLDTVSKILAPSLRTGWVSGQKKLVDIIQSHIETSSSRANGVSSGMISRLFNDHWGHDGFEKHIIFLQKQYLSRRNVLLKAVEKYLGGMATYTLPDCGMFLWLELNLPPSVASEPGIMDKIVDSMVENNVLLIPGSQSSPAIDAESVKDAPYLRATFARAEKKDMPIAIERLAQVLEKYGCKR</sequence>
<keyword evidence="3" id="KW-0032">Aminotransferase</keyword>
<evidence type="ECO:0000256" key="4">
    <source>
        <dbReference type="ARBA" id="ARBA00022679"/>
    </source>
</evidence>
<evidence type="ECO:0000313" key="7">
    <source>
        <dbReference type="EMBL" id="PVU91252.1"/>
    </source>
</evidence>
<dbReference type="Gene3D" id="3.40.640.10">
    <property type="entry name" value="Type I PLP-dependent aspartate aminotransferase-like (Major domain)"/>
    <property type="match status" value="1"/>
</dbReference>
<dbReference type="InterPro" id="IPR004839">
    <property type="entry name" value="Aminotransferase_I/II_large"/>
</dbReference>
<dbReference type="GO" id="GO:1901605">
    <property type="term" value="P:alpha-amino acid metabolic process"/>
    <property type="evidence" value="ECO:0007669"/>
    <property type="project" value="TreeGrafter"/>
</dbReference>
<protein>
    <recommendedName>
        <fullName evidence="6">Aminotransferase class I/classII large domain-containing protein</fullName>
    </recommendedName>
</protein>
<evidence type="ECO:0000313" key="8">
    <source>
        <dbReference type="Proteomes" id="UP000245699"/>
    </source>
</evidence>
<accession>A0A2T9YFY4</accession>
<dbReference type="Proteomes" id="UP000245699">
    <property type="component" value="Unassembled WGS sequence"/>
</dbReference>
<evidence type="ECO:0000256" key="5">
    <source>
        <dbReference type="ARBA" id="ARBA00022898"/>
    </source>
</evidence>
<dbReference type="GO" id="GO:0030170">
    <property type="term" value="F:pyridoxal phosphate binding"/>
    <property type="evidence" value="ECO:0007669"/>
    <property type="project" value="InterPro"/>
</dbReference>
<dbReference type="PANTHER" id="PTHR42790:SF19">
    <property type="entry name" value="KYNURENINE_ALPHA-AMINOADIPATE AMINOTRANSFERASE, MITOCHONDRIAL"/>
    <property type="match status" value="1"/>
</dbReference>
<evidence type="ECO:0000256" key="3">
    <source>
        <dbReference type="ARBA" id="ARBA00022576"/>
    </source>
</evidence>
<reference evidence="7 8" key="1">
    <citation type="journal article" date="2018" name="MBio">
        <title>Comparative Genomics Reveals the Core Gene Toolbox for the Fungus-Insect Symbiosis.</title>
        <authorList>
            <person name="Wang Y."/>
            <person name="Stata M."/>
            <person name="Wang W."/>
            <person name="Stajich J.E."/>
            <person name="White M.M."/>
            <person name="Moncalvo J.M."/>
        </authorList>
    </citation>
    <scope>NUCLEOTIDE SEQUENCE [LARGE SCALE GENOMIC DNA]</scope>
    <source>
        <strain evidence="7 8">AUS-77-4</strain>
    </source>
</reference>
<dbReference type="AlphaFoldDB" id="A0A2T9YFY4"/>
<gene>
    <name evidence="7" type="ORF">BB559_004225</name>
</gene>
<name>A0A2T9YFY4_9FUNG</name>
<dbReference type="CDD" id="cd00609">
    <property type="entry name" value="AAT_like"/>
    <property type="match status" value="1"/>
</dbReference>